<dbReference type="PROSITE" id="PS50929">
    <property type="entry name" value="ABC_TM1F"/>
    <property type="match status" value="1"/>
</dbReference>
<dbReference type="EMBL" id="FQUU01000014">
    <property type="protein sequence ID" value="SHF61318.1"/>
    <property type="molecule type" value="Genomic_DNA"/>
</dbReference>
<dbReference type="GO" id="GO:0015421">
    <property type="term" value="F:ABC-type oligopeptide transporter activity"/>
    <property type="evidence" value="ECO:0007669"/>
    <property type="project" value="TreeGrafter"/>
</dbReference>
<keyword evidence="6 8" id="KW-1133">Transmembrane helix</keyword>
<accession>A0A1M5D302</accession>
<keyword evidence="5 11" id="KW-0067">ATP-binding</keyword>
<comment type="subcellular location">
    <subcellularLocation>
        <location evidence="1">Cell membrane</location>
        <topology evidence="1">Multi-pass membrane protein</topology>
    </subcellularLocation>
</comment>
<dbReference type="PROSITE" id="PS00211">
    <property type="entry name" value="ABC_TRANSPORTER_1"/>
    <property type="match status" value="1"/>
</dbReference>
<evidence type="ECO:0000256" key="1">
    <source>
        <dbReference type="ARBA" id="ARBA00004651"/>
    </source>
</evidence>
<name>A0A1M5D302_9BACT</name>
<feature type="transmembrane region" description="Helical" evidence="8">
    <location>
        <begin position="21"/>
        <end position="47"/>
    </location>
</feature>
<feature type="domain" description="ABC transmembrane type-1" evidence="10">
    <location>
        <begin position="22"/>
        <end position="342"/>
    </location>
</feature>
<evidence type="ECO:0000256" key="8">
    <source>
        <dbReference type="SAM" id="Phobius"/>
    </source>
</evidence>
<dbReference type="RefSeq" id="WP_072836236.1">
    <property type="nucleotide sequence ID" value="NZ_FQUU01000014.1"/>
</dbReference>
<dbReference type="Pfam" id="PF00005">
    <property type="entry name" value="ABC_tran"/>
    <property type="match status" value="1"/>
</dbReference>
<feature type="transmembrane region" description="Helical" evidence="8">
    <location>
        <begin position="308"/>
        <end position="327"/>
    </location>
</feature>
<dbReference type="Gene3D" id="1.20.1560.10">
    <property type="entry name" value="ABC transporter type 1, transmembrane domain"/>
    <property type="match status" value="1"/>
</dbReference>
<dbReference type="GO" id="GO:0016887">
    <property type="term" value="F:ATP hydrolysis activity"/>
    <property type="evidence" value="ECO:0007669"/>
    <property type="project" value="InterPro"/>
</dbReference>
<feature type="domain" description="ABC transporter" evidence="9">
    <location>
        <begin position="376"/>
        <end position="609"/>
    </location>
</feature>
<dbReference type="AlphaFoldDB" id="A0A1M5D302"/>
<keyword evidence="4" id="KW-0547">Nucleotide-binding</keyword>
<feature type="transmembrane region" description="Helical" evidence="8">
    <location>
        <begin position="181"/>
        <end position="209"/>
    </location>
</feature>
<keyword evidence="7 8" id="KW-0472">Membrane</keyword>
<evidence type="ECO:0000256" key="4">
    <source>
        <dbReference type="ARBA" id="ARBA00022741"/>
    </source>
</evidence>
<dbReference type="Proteomes" id="UP000184048">
    <property type="component" value="Unassembled WGS sequence"/>
</dbReference>
<evidence type="ECO:0000256" key="6">
    <source>
        <dbReference type="ARBA" id="ARBA00022989"/>
    </source>
</evidence>
<evidence type="ECO:0000256" key="3">
    <source>
        <dbReference type="ARBA" id="ARBA00022692"/>
    </source>
</evidence>
<dbReference type="GO" id="GO:0005524">
    <property type="term" value="F:ATP binding"/>
    <property type="evidence" value="ECO:0007669"/>
    <property type="project" value="UniProtKB-KW"/>
</dbReference>
<dbReference type="OrthoDB" id="9780296at2"/>
<sequence length="614" mass="69125">MKVYRRLLAYAKPYRKFIFPFFIFTLIAVFFSIFQFALIIPLLNFLFDNETSGNAQKFAHAPSFSLSGEFFKNFFYFQVYRLKTINPRYALYLIASLIVAAVILTNIFRYLAQRCLVNTRTLLVKRIREAIFHKVNHLHMGYFTKEHKGDLLSRMNSDVFEIEAVACNSIEVMFKEPYVMIGYFIALFTISFKLTLFTLIIIPISAIAIASVTRRLRKEATDAQASIGRLLTIIDETLMGMRIIRAFNATNFVVDRFSKENDFYRRASLQGFNKRELAPAFSEASGVFVVACILVFGGSLVLKNQATGTGLQASAFIAFIAIFSQVIRPAKSMVVALANIQRGEAAGRRIIEVLDTPIEVDDLPGAVTLDTFQESIEFDEVNFSYNEQPVLQNISFSIQKGKTVALVGPSGVGKSTIADLIPRFYDVKAGQVLIDGKDVRQYTMESLRSHMSFVTQEIILFNDTVFNNIALGKPDASMEEVIRAATIANAHEFIMHTEDGYQTIIGDRGIRLSGGQRQRLSIARAVFKDPSILILDEATSALDTESEKQVQDALNKLMAGRTTLVIAHRLSTIKEADEIIVLHDGKIVERGNHYDLIQIEESTYRRLTSLQKIA</sequence>
<dbReference type="Pfam" id="PF00664">
    <property type="entry name" value="ABC_membrane"/>
    <property type="match status" value="1"/>
</dbReference>
<evidence type="ECO:0000256" key="2">
    <source>
        <dbReference type="ARBA" id="ARBA00022448"/>
    </source>
</evidence>
<evidence type="ECO:0000313" key="11">
    <source>
        <dbReference type="EMBL" id="SHF61318.1"/>
    </source>
</evidence>
<feature type="transmembrane region" description="Helical" evidence="8">
    <location>
        <begin position="284"/>
        <end position="302"/>
    </location>
</feature>
<dbReference type="SUPFAM" id="SSF52540">
    <property type="entry name" value="P-loop containing nucleoside triphosphate hydrolases"/>
    <property type="match status" value="1"/>
</dbReference>
<dbReference type="GO" id="GO:0005886">
    <property type="term" value="C:plasma membrane"/>
    <property type="evidence" value="ECO:0007669"/>
    <property type="project" value="UniProtKB-SubCell"/>
</dbReference>
<dbReference type="Gene3D" id="3.40.50.300">
    <property type="entry name" value="P-loop containing nucleotide triphosphate hydrolases"/>
    <property type="match status" value="1"/>
</dbReference>
<reference evidence="11 12" key="1">
    <citation type="submission" date="2016-11" db="EMBL/GenBank/DDBJ databases">
        <authorList>
            <person name="Jaros S."/>
            <person name="Januszkiewicz K."/>
            <person name="Wedrychowicz H."/>
        </authorList>
    </citation>
    <scope>NUCLEOTIDE SEQUENCE [LARGE SCALE GENOMIC DNA]</scope>
    <source>
        <strain evidence="11 12">DSM 18119</strain>
    </source>
</reference>
<dbReference type="CDD" id="cd18552">
    <property type="entry name" value="ABC_6TM_MsbA_like"/>
    <property type="match status" value="1"/>
</dbReference>
<dbReference type="PANTHER" id="PTHR43394">
    <property type="entry name" value="ATP-DEPENDENT PERMEASE MDL1, MITOCHONDRIAL"/>
    <property type="match status" value="1"/>
</dbReference>
<dbReference type="InterPro" id="IPR003439">
    <property type="entry name" value="ABC_transporter-like_ATP-bd"/>
</dbReference>
<dbReference type="InterPro" id="IPR003593">
    <property type="entry name" value="AAA+_ATPase"/>
</dbReference>
<keyword evidence="2" id="KW-0813">Transport</keyword>
<dbReference type="FunFam" id="3.40.50.300:FF:000287">
    <property type="entry name" value="Multidrug ABC transporter ATP-binding protein"/>
    <property type="match status" value="1"/>
</dbReference>
<feature type="transmembrane region" description="Helical" evidence="8">
    <location>
        <begin position="89"/>
        <end position="112"/>
    </location>
</feature>
<evidence type="ECO:0000313" key="12">
    <source>
        <dbReference type="Proteomes" id="UP000184048"/>
    </source>
</evidence>
<dbReference type="PROSITE" id="PS50893">
    <property type="entry name" value="ABC_TRANSPORTER_2"/>
    <property type="match status" value="1"/>
</dbReference>
<dbReference type="InterPro" id="IPR039421">
    <property type="entry name" value="Type_1_exporter"/>
</dbReference>
<proteinExistence type="predicted"/>
<dbReference type="SUPFAM" id="SSF90123">
    <property type="entry name" value="ABC transporter transmembrane region"/>
    <property type="match status" value="1"/>
</dbReference>
<protein>
    <submittedName>
        <fullName evidence="11">ATP-binding cassette, subfamily B, MsbA</fullName>
    </submittedName>
</protein>
<evidence type="ECO:0000259" key="10">
    <source>
        <dbReference type="PROSITE" id="PS50929"/>
    </source>
</evidence>
<evidence type="ECO:0000259" key="9">
    <source>
        <dbReference type="PROSITE" id="PS50893"/>
    </source>
</evidence>
<evidence type="ECO:0000256" key="7">
    <source>
        <dbReference type="ARBA" id="ARBA00023136"/>
    </source>
</evidence>
<evidence type="ECO:0000256" key="5">
    <source>
        <dbReference type="ARBA" id="ARBA00022840"/>
    </source>
</evidence>
<dbReference type="InterPro" id="IPR017871">
    <property type="entry name" value="ABC_transporter-like_CS"/>
</dbReference>
<organism evidence="11 12">
    <name type="scientific">Flavisolibacter ginsengisoli DSM 18119</name>
    <dbReference type="NCBI Taxonomy" id="1121884"/>
    <lineage>
        <taxon>Bacteria</taxon>
        <taxon>Pseudomonadati</taxon>
        <taxon>Bacteroidota</taxon>
        <taxon>Chitinophagia</taxon>
        <taxon>Chitinophagales</taxon>
        <taxon>Chitinophagaceae</taxon>
        <taxon>Flavisolibacter</taxon>
    </lineage>
</organism>
<dbReference type="InterPro" id="IPR027417">
    <property type="entry name" value="P-loop_NTPase"/>
</dbReference>
<dbReference type="InterPro" id="IPR011527">
    <property type="entry name" value="ABC1_TM_dom"/>
</dbReference>
<dbReference type="InterPro" id="IPR036640">
    <property type="entry name" value="ABC1_TM_sf"/>
</dbReference>
<keyword evidence="3 8" id="KW-0812">Transmembrane</keyword>
<gene>
    <name evidence="11" type="ORF">SAMN02745131_03087</name>
</gene>
<dbReference type="CDD" id="cd03251">
    <property type="entry name" value="ABCC_MsbA"/>
    <property type="match status" value="1"/>
</dbReference>
<keyword evidence="12" id="KW-1185">Reference proteome</keyword>
<dbReference type="SMART" id="SM00382">
    <property type="entry name" value="AAA"/>
    <property type="match status" value="1"/>
</dbReference>
<dbReference type="PANTHER" id="PTHR43394:SF1">
    <property type="entry name" value="ATP-BINDING CASSETTE SUB-FAMILY B MEMBER 10, MITOCHONDRIAL"/>
    <property type="match status" value="1"/>
</dbReference>
<dbReference type="STRING" id="1121884.SAMN02745131_03087"/>